<evidence type="ECO:0000256" key="5">
    <source>
        <dbReference type="ARBA" id="ARBA00023077"/>
    </source>
</evidence>
<dbReference type="Gene3D" id="2.170.130.10">
    <property type="entry name" value="TonB-dependent receptor, plug domain"/>
    <property type="match status" value="1"/>
</dbReference>
<accession>A0A851HNG7</accession>
<proteinExistence type="inferred from homology"/>
<dbReference type="SUPFAM" id="SSF56935">
    <property type="entry name" value="Porins"/>
    <property type="match status" value="1"/>
</dbReference>
<dbReference type="EMBL" id="JABEVQ010000002">
    <property type="protein sequence ID" value="NWN90563.1"/>
    <property type="molecule type" value="Genomic_DNA"/>
</dbReference>
<organism evidence="13 14">
    <name type="scientific">Marinobacter adhaerens</name>
    <dbReference type="NCBI Taxonomy" id="1033846"/>
    <lineage>
        <taxon>Bacteria</taxon>
        <taxon>Pseudomonadati</taxon>
        <taxon>Pseudomonadota</taxon>
        <taxon>Gammaproteobacteria</taxon>
        <taxon>Pseudomonadales</taxon>
        <taxon>Marinobacteraceae</taxon>
        <taxon>Marinobacter</taxon>
    </lineage>
</organism>
<evidence type="ECO:0000256" key="7">
    <source>
        <dbReference type="ARBA" id="ARBA00023237"/>
    </source>
</evidence>
<dbReference type="GO" id="GO:0044718">
    <property type="term" value="P:siderophore transmembrane transport"/>
    <property type="evidence" value="ECO:0007669"/>
    <property type="project" value="TreeGrafter"/>
</dbReference>
<keyword evidence="4 8" id="KW-0812">Transmembrane</keyword>
<dbReference type="PANTHER" id="PTHR30069:SF27">
    <property type="entry name" value="BLL4766 PROTEIN"/>
    <property type="match status" value="1"/>
</dbReference>
<dbReference type="InterPro" id="IPR000531">
    <property type="entry name" value="Beta-barrel_TonB"/>
</dbReference>
<dbReference type="GO" id="GO:0009279">
    <property type="term" value="C:cell outer membrane"/>
    <property type="evidence" value="ECO:0007669"/>
    <property type="project" value="UniProtKB-SubCell"/>
</dbReference>
<gene>
    <name evidence="13" type="ORF">HLV39_03485</name>
</gene>
<feature type="signal peptide" evidence="10">
    <location>
        <begin position="1"/>
        <end position="37"/>
    </location>
</feature>
<evidence type="ECO:0000256" key="2">
    <source>
        <dbReference type="ARBA" id="ARBA00022448"/>
    </source>
</evidence>
<feature type="domain" description="TonB-dependent receptor plug" evidence="12">
    <location>
        <begin position="70"/>
        <end position="178"/>
    </location>
</feature>
<protein>
    <submittedName>
        <fullName evidence="13">TonB-dependent receptor</fullName>
    </submittedName>
</protein>
<feature type="domain" description="TonB-dependent receptor-like beta-barrel" evidence="11">
    <location>
        <begin position="266"/>
        <end position="628"/>
    </location>
</feature>
<dbReference type="InterPro" id="IPR039426">
    <property type="entry name" value="TonB-dep_rcpt-like"/>
</dbReference>
<dbReference type="InterPro" id="IPR036942">
    <property type="entry name" value="Beta-barrel_TonB_sf"/>
</dbReference>
<evidence type="ECO:0000259" key="11">
    <source>
        <dbReference type="Pfam" id="PF00593"/>
    </source>
</evidence>
<keyword evidence="13" id="KW-0675">Receptor</keyword>
<sequence length="714" mass="80816">MPVTNFAVNLPVVRSCCTAALSAVLCVWVIFTPAADATPASAPGQEAVELYGATAEVPEVLTTARLRQSKTRVPGTTTIIEGEMIRDLGVMSLVEVFRLVPGMVVANVGSNKPVTTYHGTVHYEQRRMQVLVDGRTAYRTTLSDMDWHTMPVPLETIERIEVSRGPNSAAYGINAFLGTINIITRHPADTAGAEVRVATGSRGYLRTFGSVGNTSEHHDWRLAYEKRQFDGFDFQIKDGREIPFHNGHDINTFNYDSNLRIKPGIDADIRAGVVDGTDEEDPYKSSEPPAIENPDIDVRDYYLQTQLNFTPSKTHFFHLQVSFKNYDRRQRWPISVPESAIHCLEDPQACNNSGGAPVIIDVNADYEDSRLEFELQDTLLISEDLKLMSGLGYRENTFRSETYFNGRDNSYQSRLFGNIEYSPVNWLTLNGGGNWEQTTTTDEGYFSPRVAANVIFTRNHAVRFVYSRAVRTPDEFEQNPDYGYTLRNIRPAQYKKHEGLRVNSEDIMPPGTYHTLNRTLEKETITSREISYFGQFPMSRGQFTLEVRAFKDELRDMISGIIRFDRWTIDNNVGVDQQGAEVEAALEYPGTTVRASYGYLDQEGWYTGVDSAADQQKKVDLLARLSARHSGSLVVIKDLPLGVKASTAYYWVDQLKDTRFERLDLRLAKRIFQPRYTVELAATLQHYLDTDPFMSRDNNIKDQNQFFLEAGVRF</sequence>
<dbReference type="Proteomes" id="UP000536442">
    <property type="component" value="Unassembled WGS sequence"/>
</dbReference>
<evidence type="ECO:0000313" key="14">
    <source>
        <dbReference type="Proteomes" id="UP000536442"/>
    </source>
</evidence>
<dbReference type="PANTHER" id="PTHR30069">
    <property type="entry name" value="TONB-DEPENDENT OUTER MEMBRANE RECEPTOR"/>
    <property type="match status" value="1"/>
</dbReference>
<comment type="subcellular location">
    <subcellularLocation>
        <location evidence="1 8">Cell outer membrane</location>
        <topology evidence="1 8">Multi-pass membrane protein</topology>
    </subcellularLocation>
</comment>
<dbReference type="PROSITE" id="PS52016">
    <property type="entry name" value="TONB_DEPENDENT_REC_3"/>
    <property type="match status" value="1"/>
</dbReference>
<feature type="chain" id="PRO_5032886172" evidence="10">
    <location>
        <begin position="38"/>
        <end position="714"/>
    </location>
</feature>
<dbReference type="GO" id="GO:0015344">
    <property type="term" value="F:siderophore uptake transmembrane transporter activity"/>
    <property type="evidence" value="ECO:0007669"/>
    <property type="project" value="TreeGrafter"/>
</dbReference>
<evidence type="ECO:0000256" key="1">
    <source>
        <dbReference type="ARBA" id="ARBA00004571"/>
    </source>
</evidence>
<keyword evidence="3 8" id="KW-1134">Transmembrane beta strand</keyword>
<dbReference type="Gene3D" id="2.40.170.20">
    <property type="entry name" value="TonB-dependent receptor, beta-barrel domain"/>
    <property type="match status" value="1"/>
</dbReference>
<keyword evidence="5 9" id="KW-0798">TonB box</keyword>
<dbReference type="Pfam" id="PF00593">
    <property type="entry name" value="TonB_dep_Rec_b-barrel"/>
    <property type="match status" value="1"/>
</dbReference>
<name>A0A851HNG7_9GAMM</name>
<keyword evidence="14" id="KW-1185">Reference proteome</keyword>
<evidence type="ECO:0000256" key="6">
    <source>
        <dbReference type="ARBA" id="ARBA00023136"/>
    </source>
</evidence>
<evidence type="ECO:0000259" key="12">
    <source>
        <dbReference type="Pfam" id="PF07715"/>
    </source>
</evidence>
<evidence type="ECO:0000256" key="3">
    <source>
        <dbReference type="ARBA" id="ARBA00022452"/>
    </source>
</evidence>
<dbReference type="Pfam" id="PF07715">
    <property type="entry name" value="Plug"/>
    <property type="match status" value="1"/>
</dbReference>
<evidence type="ECO:0000256" key="10">
    <source>
        <dbReference type="SAM" id="SignalP"/>
    </source>
</evidence>
<dbReference type="InterPro" id="IPR037066">
    <property type="entry name" value="Plug_dom_sf"/>
</dbReference>
<comment type="similarity">
    <text evidence="8 9">Belongs to the TonB-dependent receptor family.</text>
</comment>
<keyword evidence="2 8" id="KW-0813">Transport</keyword>
<evidence type="ECO:0000256" key="4">
    <source>
        <dbReference type="ARBA" id="ARBA00022692"/>
    </source>
</evidence>
<dbReference type="AlphaFoldDB" id="A0A851HNG7"/>
<keyword evidence="10" id="KW-0732">Signal</keyword>
<reference evidence="13 14" key="1">
    <citation type="submission" date="2020-03" db="EMBL/GenBank/DDBJ databases">
        <title>Metagenomic, metatranscriptomic, and metabolomic analyses revealed the key microbes and metabolic features during the fermentation of ganjang, Korean traditional soy sauce.</title>
        <authorList>
            <person name="Chun B.H."/>
            <person name="Jeon C.O."/>
        </authorList>
    </citation>
    <scope>NUCLEOTIDE SEQUENCE [LARGE SCALE GENOMIC DNA]</scope>
    <source>
        <strain evidence="13 14">KG14</strain>
    </source>
</reference>
<dbReference type="InterPro" id="IPR012910">
    <property type="entry name" value="Plug_dom"/>
</dbReference>
<evidence type="ECO:0000256" key="8">
    <source>
        <dbReference type="PROSITE-ProRule" id="PRU01360"/>
    </source>
</evidence>
<keyword evidence="7 8" id="KW-0998">Cell outer membrane</keyword>
<keyword evidence="6 8" id="KW-0472">Membrane</keyword>
<evidence type="ECO:0000313" key="13">
    <source>
        <dbReference type="EMBL" id="NWN90563.1"/>
    </source>
</evidence>
<comment type="caution">
    <text evidence="13">The sequence shown here is derived from an EMBL/GenBank/DDBJ whole genome shotgun (WGS) entry which is preliminary data.</text>
</comment>
<evidence type="ECO:0000256" key="9">
    <source>
        <dbReference type="RuleBase" id="RU003357"/>
    </source>
</evidence>